<keyword evidence="2" id="KW-1003">Cell membrane</keyword>
<evidence type="ECO:0000313" key="5">
    <source>
        <dbReference type="Proteomes" id="UP000009235"/>
    </source>
</evidence>
<keyword evidence="2 3" id="KW-0472">Membrane</keyword>
<dbReference type="PANTHER" id="PTHR34295">
    <property type="entry name" value="BIOTIN TRANSPORTER BIOY"/>
    <property type="match status" value="1"/>
</dbReference>
<dbReference type="KEGG" id="asd:AS9A_2424"/>
<reference evidence="4 5" key="1">
    <citation type="journal article" date="2011" name="J. Bacteriol.">
        <title>Complete genome sequence of Amycolicicoccus subflavus DQS3-9A1T, an actinomycete isolated from crude oil-polluted soil.</title>
        <authorList>
            <person name="Cai M."/>
            <person name="Chen W.M."/>
            <person name="Nie Y."/>
            <person name="Chi C.Q."/>
            <person name="Wang Y.N."/>
            <person name="Tang Y.Q."/>
            <person name="Li G.Y."/>
            <person name="Wu X.L."/>
        </authorList>
    </citation>
    <scope>NUCLEOTIDE SEQUENCE [LARGE SCALE GENOMIC DNA]</scope>
    <source>
        <strain evidence="5">DSM 45089 / DQS3-9A1</strain>
    </source>
</reference>
<keyword evidence="3" id="KW-1133">Transmembrane helix</keyword>
<dbReference type="GO" id="GO:0015225">
    <property type="term" value="F:biotin transmembrane transporter activity"/>
    <property type="evidence" value="ECO:0007669"/>
    <property type="project" value="UniProtKB-UniRule"/>
</dbReference>
<dbReference type="EMBL" id="CP002786">
    <property type="protein sequence ID" value="AEF40871.1"/>
    <property type="molecule type" value="Genomic_DNA"/>
</dbReference>
<feature type="transmembrane region" description="Helical" evidence="3">
    <location>
        <begin position="97"/>
        <end position="116"/>
    </location>
</feature>
<keyword evidence="2" id="KW-0813">Transport</keyword>
<dbReference type="InterPro" id="IPR003784">
    <property type="entry name" value="BioY"/>
</dbReference>
<dbReference type="PIRSF" id="PIRSF016661">
    <property type="entry name" value="BioY"/>
    <property type="match status" value="1"/>
</dbReference>
<dbReference type="OrthoDB" id="9803495at2"/>
<dbReference type="Gene3D" id="1.10.1760.20">
    <property type="match status" value="1"/>
</dbReference>
<comment type="subcellular location">
    <subcellularLocation>
        <location evidence="2">Cell membrane</location>
        <topology evidence="2">Multi-pass membrane protein</topology>
    </subcellularLocation>
</comment>
<protein>
    <recommendedName>
        <fullName evidence="2">Biotin transporter</fullName>
    </recommendedName>
</protein>
<dbReference type="GO" id="GO:0005886">
    <property type="term" value="C:plasma membrane"/>
    <property type="evidence" value="ECO:0007669"/>
    <property type="project" value="UniProtKB-SubCell"/>
</dbReference>
<dbReference type="HOGENOM" id="CLU_077931_0_0_11"/>
<dbReference type="AlphaFoldDB" id="F6EES1"/>
<feature type="transmembrane region" description="Helical" evidence="3">
    <location>
        <begin position="12"/>
        <end position="34"/>
    </location>
</feature>
<evidence type="ECO:0000256" key="1">
    <source>
        <dbReference type="ARBA" id="ARBA00010692"/>
    </source>
</evidence>
<sequence>MEKQLTRSRDTTADLALVALFAALIAVCAILPAIKLTASGVPITLQTFGVLLAGAVLGARRGSLAVCLYLLVGFAGLPIFSGGAGGLGVLAGPTAGYLLAFPFAAALCGFLVEQLLRTRVRWQTPLVFLAGITSSFAFIHTFGIIGLSIQLDVSLAQALALDVAFWPGDVIKNIAMAIVATAVHRAFPDLLPRRFAANHVVSPDTSRQPNGTH</sequence>
<proteinExistence type="inferred from homology"/>
<dbReference type="STRING" id="443218.AS9A_2424"/>
<evidence type="ECO:0000256" key="2">
    <source>
        <dbReference type="PIRNR" id="PIRNR016661"/>
    </source>
</evidence>
<dbReference type="Proteomes" id="UP000009235">
    <property type="component" value="Chromosome"/>
</dbReference>
<feature type="transmembrane region" description="Helical" evidence="3">
    <location>
        <begin position="128"/>
        <end position="150"/>
    </location>
</feature>
<feature type="transmembrane region" description="Helical" evidence="3">
    <location>
        <begin position="40"/>
        <end position="59"/>
    </location>
</feature>
<dbReference type="eggNOG" id="COG1268">
    <property type="taxonomic scope" value="Bacteria"/>
</dbReference>
<gene>
    <name evidence="4" type="ordered locus">AS9A_2424</name>
</gene>
<dbReference type="RefSeq" id="WP_013807220.1">
    <property type="nucleotide sequence ID" value="NC_015564.1"/>
</dbReference>
<dbReference type="PANTHER" id="PTHR34295:SF1">
    <property type="entry name" value="BIOTIN TRANSPORTER BIOY"/>
    <property type="match status" value="1"/>
</dbReference>
<feature type="transmembrane region" description="Helical" evidence="3">
    <location>
        <begin position="66"/>
        <end position="91"/>
    </location>
</feature>
<comment type="similarity">
    <text evidence="1 2">Belongs to the BioY family.</text>
</comment>
<name>F6EES1_HOYSD</name>
<evidence type="ECO:0000313" key="4">
    <source>
        <dbReference type="EMBL" id="AEF40871.1"/>
    </source>
</evidence>
<accession>F6EES1</accession>
<dbReference type="Pfam" id="PF02632">
    <property type="entry name" value="BioY"/>
    <property type="match status" value="1"/>
</dbReference>
<keyword evidence="3" id="KW-0812">Transmembrane</keyword>
<organism evidence="4 5">
    <name type="scientific">Hoyosella subflava (strain DSM 45089 / JCM 17490 / NBRC 109087 / DQS3-9A1)</name>
    <name type="common">Amycolicicoccus subflavus</name>
    <dbReference type="NCBI Taxonomy" id="443218"/>
    <lineage>
        <taxon>Bacteria</taxon>
        <taxon>Bacillati</taxon>
        <taxon>Actinomycetota</taxon>
        <taxon>Actinomycetes</taxon>
        <taxon>Mycobacteriales</taxon>
        <taxon>Hoyosellaceae</taxon>
        <taxon>Hoyosella</taxon>
    </lineage>
</organism>
<keyword evidence="5" id="KW-1185">Reference proteome</keyword>
<evidence type="ECO:0000256" key="3">
    <source>
        <dbReference type="SAM" id="Phobius"/>
    </source>
</evidence>